<comment type="caution">
    <text evidence="10">The sequence shown here is derived from an EMBL/GenBank/DDBJ whole genome shotgun (WGS) entry which is preliminary data.</text>
</comment>
<feature type="compositionally biased region" description="Low complexity" evidence="7">
    <location>
        <begin position="432"/>
        <end position="457"/>
    </location>
</feature>
<dbReference type="GO" id="GO:0000209">
    <property type="term" value="P:protein polyubiquitination"/>
    <property type="evidence" value="ECO:0007669"/>
    <property type="project" value="InterPro"/>
</dbReference>
<feature type="zinc finger region" description="C3H1-type" evidence="6">
    <location>
        <begin position="97"/>
        <end position="124"/>
    </location>
</feature>
<feature type="region of interest" description="Disordered" evidence="7">
    <location>
        <begin position="822"/>
        <end position="883"/>
    </location>
</feature>
<feature type="region of interest" description="Disordered" evidence="7">
    <location>
        <begin position="529"/>
        <end position="560"/>
    </location>
</feature>
<dbReference type="InterPro" id="IPR001841">
    <property type="entry name" value="Znf_RING"/>
</dbReference>
<keyword evidence="4 6" id="KW-0863">Zinc-finger</keyword>
<keyword evidence="5 6" id="KW-0862">Zinc</keyword>
<dbReference type="GO" id="GO:0008270">
    <property type="term" value="F:zinc ion binding"/>
    <property type="evidence" value="ECO:0007669"/>
    <property type="project" value="UniProtKB-KW"/>
</dbReference>
<evidence type="ECO:0000259" key="9">
    <source>
        <dbReference type="PROSITE" id="PS50103"/>
    </source>
</evidence>
<name>A0A9N8YWX8_9GLOM</name>
<accession>A0A9N8YWX8</accession>
<sequence length="883" mass="97885">MNNLNVFNFAELKKSLPANPSKQAASLPPPSVLGQLYQHTTSDSTFFNVPSIVTSPSIPNESYAMFQMSHDSMKNQISQAISAPTTPTNDPTPGNSNLAHIPCKFFKSSACTAGKNCAFSHDKNSSADNYVCKYFLKGNCKFGTKCALSHTLDLISGSIPEIISPIMHPYVGGHEQNDFPQMSSSVGSGGAPFSRIPLNPAPDYMNNRQYSHLTASLNDQPFSPDEAVQDLRIHNFSPTYGDHLTAPIQIHNHRRSLPNILHPTADHFGTSPFHQSSGSKPLLMPPGGTSYGSDSGMLSPTSNTHQLQSIPEMQDLRNNDELMFEYEEELLPSSLNDLLTHAERERRRSRQEEGFDSPRRWLNGAPTLSLPQGVGMSSNYLNHHQNHNDGQHLGPGFPNYGINTNHNQNNNNNVKGNFEHWSNHFNQPQQRSTPNNISISITNGNNHVSPHLNQHHQPPIHPPHPQPASYSNFSFELSHATPAINIPVHDIKSIDSAMLGNIDYNGSQLSPHRFTPFDDDVLFKMDEEKNESMPSEMPNSNNTTTTSATSAAAASDTPKTAEQIKAPLSYSAITKAGLKDSGTTPGISIDSRRSEPLCPFGIAGNCRYGDRCHYLHGRPCPSCLKLVLHPYKSAQEHQEHIDECINRQIKVVDGVKPEELECGICYEKVLSKEDARFGLLNCEHAFCLQCIRQWRSNITMDNQAVRGCPICRTPSHFITPSTTWITDRQEKQRVINLYKRKCSEIPCKHFNYGDGQCQFGTSCFYAHVYRDGTKEDVNIRKIQNGEEVRVLDSVRLWDFMEDFANKRGAAVVSASTAGNQYHGTNRNVLDENNDNTSNTNTTSTLSVHSPVFTPSGLTNPNLGFTQSSHEINTEESENGVPDP</sequence>
<evidence type="ECO:0000256" key="7">
    <source>
        <dbReference type="SAM" id="MobiDB-lite"/>
    </source>
</evidence>
<dbReference type="Pfam" id="PF13639">
    <property type="entry name" value="zf-RING_2"/>
    <property type="match status" value="1"/>
</dbReference>
<keyword evidence="2 6" id="KW-0479">Metal-binding</keyword>
<dbReference type="SUPFAM" id="SSF90229">
    <property type="entry name" value="CCCH zinc finger"/>
    <property type="match status" value="2"/>
</dbReference>
<dbReference type="SMART" id="SM00356">
    <property type="entry name" value="ZnF_C3H1"/>
    <property type="match status" value="4"/>
</dbReference>
<feature type="zinc finger region" description="C3H1-type" evidence="6">
    <location>
        <begin position="592"/>
        <end position="619"/>
    </location>
</feature>
<dbReference type="PANTHER" id="PTHR11224:SF10">
    <property type="entry name" value="IP09428P-RELATED"/>
    <property type="match status" value="1"/>
</dbReference>
<feature type="domain" description="C3H1-type" evidence="9">
    <location>
        <begin position="592"/>
        <end position="619"/>
    </location>
</feature>
<feature type="domain" description="C3H1-type" evidence="9">
    <location>
        <begin position="741"/>
        <end position="770"/>
    </location>
</feature>
<dbReference type="OrthoDB" id="411372at2759"/>
<dbReference type="PANTHER" id="PTHR11224">
    <property type="entry name" value="MAKORIN-RELATED"/>
    <property type="match status" value="1"/>
</dbReference>
<evidence type="ECO:0000256" key="1">
    <source>
        <dbReference type="ARBA" id="ARBA00022679"/>
    </source>
</evidence>
<dbReference type="GO" id="GO:0061630">
    <property type="term" value="F:ubiquitin protein ligase activity"/>
    <property type="evidence" value="ECO:0007669"/>
    <property type="project" value="InterPro"/>
</dbReference>
<protein>
    <submittedName>
        <fullName evidence="10">2946_t:CDS:1</fullName>
    </submittedName>
</protein>
<dbReference type="Pfam" id="PF18044">
    <property type="entry name" value="zf-CCCH_4"/>
    <property type="match status" value="1"/>
</dbReference>
<evidence type="ECO:0000256" key="2">
    <source>
        <dbReference type="ARBA" id="ARBA00022723"/>
    </source>
</evidence>
<dbReference type="SUPFAM" id="SSF57850">
    <property type="entry name" value="RING/U-box"/>
    <property type="match status" value="1"/>
</dbReference>
<feature type="compositionally biased region" description="Low complexity" evidence="7">
    <location>
        <begin position="539"/>
        <end position="555"/>
    </location>
</feature>
<reference evidence="10" key="1">
    <citation type="submission" date="2021-06" db="EMBL/GenBank/DDBJ databases">
        <authorList>
            <person name="Kallberg Y."/>
            <person name="Tangrot J."/>
            <person name="Rosling A."/>
        </authorList>
    </citation>
    <scope>NUCLEOTIDE SEQUENCE</scope>
    <source>
        <strain evidence="10">FL130A</strain>
    </source>
</reference>
<organism evidence="10 11">
    <name type="scientific">Ambispora leptoticha</name>
    <dbReference type="NCBI Taxonomy" id="144679"/>
    <lineage>
        <taxon>Eukaryota</taxon>
        <taxon>Fungi</taxon>
        <taxon>Fungi incertae sedis</taxon>
        <taxon>Mucoromycota</taxon>
        <taxon>Glomeromycotina</taxon>
        <taxon>Glomeromycetes</taxon>
        <taxon>Archaeosporales</taxon>
        <taxon>Ambisporaceae</taxon>
        <taxon>Ambispora</taxon>
    </lineage>
</organism>
<dbReference type="PROSITE" id="PS50089">
    <property type="entry name" value="ZF_RING_2"/>
    <property type="match status" value="1"/>
</dbReference>
<dbReference type="PROSITE" id="PS50103">
    <property type="entry name" value="ZF_C3H1"/>
    <property type="match status" value="4"/>
</dbReference>
<feature type="compositionally biased region" description="Polar residues" evidence="7">
    <location>
        <begin position="855"/>
        <end position="870"/>
    </location>
</feature>
<dbReference type="Gene3D" id="4.10.1000.10">
    <property type="entry name" value="Zinc finger, CCCH-type"/>
    <property type="match status" value="1"/>
</dbReference>
<feature type="compositionally biased region" description="Low complexity" evidence="7">
    <location>
        <begin position="399"/>
        <end position="416"/>
    </location>
</feature>
<dbReference type="InterPro" id="IPR017907">
    <property type="entry name" value="Znf_RING_CS"/>
</dbReference>
<dbReference type="SMART" id="SM00184">
    <property type="entry name" value="RING"/>
    <property type="match status" value="1"/>
</dbReference>
<feature type="domain" description="RING-type" evidence="8">
    <location>
        <begin position="662"/>
        <end position="712"/>
    </location>
</feature>
<dbReference type="InterPro" id="IPR000571">
    <property type="entry name" value="Znf_CCCH"/>
</dbReference>
<feature type="compositionally biased region" description="Low complexity" evidence="7">
    <location>
        <begin position="834"/>
        <end position="844"/>
    </location>
</feature>
<dbReference type="InterPro" id="IPR041367">
    <property type="entry name" value="Znf-CCCH_4"/>
</dbReference>
<evidence type="ECO:0000256" key="6">
    <source>
        <dbReference type="PROSITE-ProRule" id="PRU00723"/>
    </source>
</evidence>
<proteinExistence type="predicted"/>
<feature type="zinc finger region" description="C3H1-type" evidence="6">
    <location>
        <begin position="741"/>
        <end position="770"/>
    </location>
</feature>
<gene>
    <name evidence="10" type="ORF">ALEPTO_LOCUS1377</name>
</gene>
<dbReference type="Pfam" id="PF14608">
    <property type="entry name" value="zf-CCCH_2"/>
    <property type="match status" value="2"/>
</dbReference>
<evidence type="ECO:0000259" key="8">
    <source>
        <dbReference type="PROSITE" id="PS50089"/>
    </source>
</evidence>
<feature type="domain" description="C3H1-type" evidence="9">
    <location>
        <begin position="97"/>
        <end position="124"/>
    </location>
</feature>
<evidence type="ECO:0000313" key="11">
    <source>
        <dbReference type="Proteomes" id="UP000789508"/>
    </source>
</evidence>
<dbReference type="InterPro" id="IPR013083">
    <property type="entry name" value="Znf_RING/FYVE/PHD"/>
</dbReference>
<keyword evidence="11" id="KW-1185">Reference proteome</keyword>
<keyword evidence="1" id="KW-0808">Transferase</keyword>
<feature type="zinc finger region" description="C3H1-type" evidence="6">
    <location>
        <begin position="131"/>
        <end position="153"/>
    </location>
</feature>
<dbReference type="Proteomes" id="UP000789508">
    <property type="component" value="Unassembled WGS sequence"/>
</dbReference>
<dbReference type="EMBL" id="CAJVPS010000148">
    <property type="protein sequence ID" value="CAG8457859.1"/>
    <property type="molecule type" value="Genomic_DNA"/>
</dbReference>
<evidence type="ECO:0000256" key="4">
    <source>
        <dbReference type="ARBA" id="ARBA00022771"/>
    </source>
</evidence>
<dbReference type="InterPro" id="IPR045072">
    <property type="entry name" value="MKRN-like"/>
</dbReference>
<dbReference type="CDD" id="cd16521">
    <property type="entry name" value="RING-HC_MKRN"/>
    <property type="match status" value="1"/>
</dbReference>
<evidence type="ECO:0000313" key="10">
    <source>
        <dbReference type="EMBL" id="CAG8457859.1"/>
    </source>
</evidence>
<dbReference type="Pfam" id="PF00642">
    <property type="entry name" value="zf-CCCH"/>
    <property type="match status" value="1"/>
</dbReference>
<keyword evidence="3" id="KW-0677">Repeat</keyword>
<feature type="compositionally biased region" description="Basic and acidic residues" evidence="7">
    <location>
        <begin position="342"/>
        <end position="359"/>
    </location>
</feature>
<dbReference type="InterPro" id="IPR036855">
    <property type="entry name" value="Znf_CCCH_sf"/>
</dbReference>
<evidence type="ECO:0000256" key="5">
    <source>
        <dbReference type="ARBA" id="ARBA00022833"/>
    </source>
</evidence>
<feature type="domain" description="C3H1-type" evidence="9">
    <location>
        <begin position="131"/>
        <end position="153"/>
    </location>
</feature>
<dbReference type="AlphaFoldDB" id="A0A9N8YWX8"/>
<dbReference type="Gene3D" id="3.30.40.10">
    <property type="entry name" value="Zinc/RING finger domain, C3HC4 (zinc finger)"/>
    <property type="match status" value="1"/>
</dbReference>
<evidence type="ECO:0000256" key="3">
    <source>
        <dbReference type="ARBA" id="ARBA00022737"/>
    </source>
</evidence>
<dbReference type="PROSITE" id="PS00518">
    <property type="entry name" value="ZF_RING_1"/>
    <property type="match status" value="1"/>
</dbReference>
<feature type="region of interest" description="Disordered" evidence="7">
    <location>
        <begin position="342"/>
        <end position="472"/>
    </location>
</feature>